<proteinExistence type="predicted"/>
<dbReference type="AlphaFoldDB" id="A0A067MI53"/>
<evidence type="ECO:0000313" key="2">
    <source>
        <dbReference type="Proteomes" id="UP000027195"/>
    </source>
</evidence>
<sequence length="92" mass="10453">MPTATLRWGLAIPANKFDALLHCFERHDPNYINPGTGAETISERLQKYLLAATEGPESFSAFYVEVSPYEIKVTHPRSTKHVQRWGINACEY</sequence>
<organism evidence="1 2">
    <name type="scientific">Botryobasidium botryosum (strain FD-172 SS1)</name>
    <dbReference type="NCBI Taxonomy" id="930990"/>
    <lineage>
        <taxon>Eukaryota</taxon>
        <taxon>Fungi</taxon>
        <taxon>Dikarya</taxon>
        <taxon>Basidiomycota</taxon>
        <taxon>Agaricomycotina</taxon>
        <taxon>Agaricomycetes</taxon>
        <taxon>Cantharellales</taxon>
        <taxon>Botryobasidiaceae</taxon>
        <taxon>Botryobasidium</taxon>
    </lineage>
</organism>
<protein>
    <submittedName>
        <fullName evidence="1">Uncharacterized protein</fullName>
    </submittedName>
</protein>
<reference evidence="2" key="1">
    <citation type="journal article" date="2014" name="Proc. Natl. Acad. Sci. U.S.A.">
        <title>Extensive sampling of basidiomycete genomes demonstrates inadequacy of the white-rot/brown-rot paradigm for wood decay fungi.</title>
        <authorList>
            <person name="Riley R."/>
            <person name="Salamov A.A."/>
            <person name="Brown D.W."/>
            <person name="Nagy L.G."/>
            <person name="Floudas D."/>
            <person name="Held B.W."/>
            <person name="Levasseur A."/>
            <person name="Lombard V."/>
            <person name="Morin E."/>
            <person name="Otillar R."/>
            <person name="Lindquist E.A."/>
            <person name="Sun H."/>
            <person name="LaButti K.M."/>
            <person name="Schmutz J."/>
            <person name="Jabbour D."/>
            <person name="Luo H."/>
            <person name="Baker S.E."/>
            <person name="Pisabarro A.G."/>
            <person name="Walton J.D."/>
            <person name="Blanchette R.A."/>
            <person name="Henrissat B."/>
            <person name="Martin F."/>
            <person name="Cullen D."/>
            <person name="Hibbett D.S."/>
            <person name="Grigoriev I.V."/>
        </authorList>
    </citation>
    <scope>NUCLEOTIDE SEQUENCE [LARGE SCALE GENOMIC DNA]</scope>
    <source>
        <strain evidence="2">FD-172 SS1</strain>
    </source>
</reference>
<keyword evidence="2" id="KW-1185">Reference proteome</keyword>
<evidence type="ECO:0000313" key="1">
    <source>
        <dbReference type="EMBL" id="KDQ11577.1"/>
    </source>
</evidence>
<dbReference type="EMBL" id="KL198057">
    <property type="protein sequence ID" value="KDQ11577.1"/>
    <property type="molecule type" value="Genomic_DNA"/>
</dbReference>
<name>A0A067MI53_BOTB1</name>
<gene>
    <name evidence="1" type="ORF">BOTBODRAFT_35245</name>
</gene>
<dbReference type="Proteomes" id="UP000027195">
    <property type="component" value="Unassembled WGS sequence"/>
</dbReference>
<accession>A0A067MI53</accession>
<dbReference type="HOGENOM" id="CLU_2412982_0_0_1"/>
<dbReference type="InParanoid" id="A0A067MI53"/>